<dbReference type="RefSeq" id="WP_078806385.1">
    <property type="nucleotide sequence ID" value="NZ_FUXI01000003.1"/>
</dbReference>
<name>A0A1T4KW37_9ENTE</name>
<evidence type="ECO:0000313" key="3">
    <source>
        <dbReference type="Proteomes" id="UP000190328"/>
    </source>
</evidence>
<gene>
    <name evidence="2" type="ORF">SAMN02745116_00425</name>
</gene>
<evidence type="ECO:0000256" key="1">
    <source>
        <dbReference type="SAM" id="Coils"/>
    </source>
</evidence>
<reference evidence="3" key="1">
    <citation type="submission" date="2017-02" db="EMBL/GenBank/DDBJ databases">
        <authorList>
            <person name="Varghese N."/>
            <person name="Submissions S."/>
        </authorList>
    </citation>
    <scope>NUCLEOTIDE SEQUENCE [LARGE SCALE GENOMIC DNA]</scope>
    <source>
        <strain evidence="3">ATCC BAA-1030</strain>
    </source>
</reference>
<feature type="coiled-coil region" evidence="1">
    <location>
        <begin position="7"/>
        <end position="34"/>
    </location>
</feature>
<dbReference type="EMBL" id="FUXI01000003">
    <property type="protein sequence ID" value="SJZ46654.1"/>
    <property type="molecule type" value="Genomic_DNA"/>
</dbReference>
<organism evidence="2 3">
    <name type="scientific">Pilibacter termitis</name>
    <dbReference type="NCBI Taxonomy" id="263852"/>
    <lineage>
        <taxon>Bacteria</taxon>
        <taxon>Bacillati</taxon>
        <taxon>Bacillota</taxon>
        <taxon>Bacilli</taxon>
        <taxon>Lactobacillales</taxon>
        <taxon>Enterococcaceae</taxon>
        <taxon>Pilibacter</taxon>
    </lineage>
</organism>
<dbReference type="AlphaFoldDB" id="A0A1T4KW37"/>
<keyword evidence="3" id="KW-1185">Reference proteome</keyword>
<protein>
    <submittedName>
        <fullName evidence="2">Uncharacterized protein</fullName>
    </submittedName>
</protein>
<proteinExistence type="predicted"/>
<accession>A0A1T4KW37</accession>
<keyword evidence="1" id="KW-0175">Coiled coil</keyword>
<sequence>MERENRLEELQKESRLLDEQIELEKRTLDSIEEELFETKVARIAAREVLRATRYRVLIRLKDNS</sequence>
<evidence type="ECO:0000313" key="2">
    <source>
        <dbReference type="EMBL" id="SJZ46654.1"/>
    </source>
</evidence>
<dbReference type="STRING" id="263852.SAMN02745116_00425"/>
<dbReference type="Proteomes" id="UP000190328">
    <property type="component" value="Unassembled WGS sequence"/>
</dbReference>